<keyword evidence="9" id="KW-1185">Reference proteome</keyword>
<dbReference type="SMART" id="SM00271">
    <property type="entry name" value="DnaJ"/>
    <property type="match status" value="1"/>
</dbReference>
<evidence type="ECO:0000256" key="2">
    <source>
        <dbReference type="ARBA" id="ARBA00004496"/>
    </source>
</evidence>
<gene>
    <name evidence="8" type="ORF">UCREL1_11632</name>
</gene>
<dbReference type="PROSITE" id="PS50076">
    <property type="entry name" value="DNAJ_2"/>
    <property type="match status" value="1"/>
</dbReference>
<organism evidence="8 9">
    <name type="scientific">Eutypa lata (strain UCR-EL1)</name>
    <name type="common">Grapevine dieback disease fungus</name>
    <name type="synonym">Eutypa armeniacae</name>
    <dbReference type="NCBI Taxonomy" id="1287681"/>
    <lineage>
        <taxon>Eukaryota</taxon>
        <taxon>Fungi</taxon>
        <taxon>Dikarya</taxon>
        <taxon>Ascomycota</taxon>
        <taxon>Pezizomycotina</taxon>
        <taxon>Sordariomycetes</taxon>
        <taxon>Xylariomycetidae</taxon>
        <taxon>Xylariales</taxon>
        <taxon>Diatrypaceae</taxon>
        <taxon>Eutypa</taxon>
    </lineage>
</organism>
<keyword evidence="5" id="KW-0539">Nucleus</keyword>
<evidence type="ECO:0000313" key="9">
    <source>
        <dbReference type="Proteomes" id="UP000012174"/>
    </source>
</evidence>
<dbReference type="HOGENOM" id="CLU_073392_0_0_1"/>
<dbReference type="Pfam" id="PF00226">
    <property type="entry name" value="DnaJ"/>
    <property type="match status" value="1"/>
</dbReference>
<dbReference type="PANTHER" id="PTHR44313">
    <property type="entry name" value="DNAJ HOMOLOG SUBFAMILY C MEMBER 17"/>
    <property type="match status" value="1"/>
</dbReference>
<dbReference type="SUPFAM" id="SSF46565">
    <property type="entry name" value="Chaperone J-domain"/>
    <property type="match status" value="1"/>
</dbReference>
<dbReference type="OrthoDB" id="376357at2759"/>
<feature type="compositionally biased region" description="Basic and acidic residues" evidence="6">
    <location>
        <begin position="91"/>
        <end position="136"/>
    </location>
</feature>
<keyword evidence="4" id="KW-0143">Chaperone</keyword>
<evidence type="ECO:0000256" key="5">
    <source>
        <dbReference type="ARBA" id="ARBA00023242"/>
    </source>
</evidence>
<dbReference type="EMBL" id="KB707616">
    <property type="protein sequence ID" value="EMR61450.1"/>
    <property type="molecule type" value="Genomic_DNA"/>
</dbReference>
<protein>
    <submittedName>
        <fullName evidence="8">Putative dnaj domain protein cwf23 protein</fullName>
    </submittedName>
</protein>
<dbReference type="CDD" id="cd06257">
    <property type="entry name" value="DnaJ"/>
    <property type="match status" value="1"/>
</dbReference>
<proteinExistence type="predicted"/>
<accession>M7T484</accession>
<dbReference type="InterPro" id="IPR036869">
    <property type="entry name" value="J_dom_sf"/>
</dbReference>
<evidence type="ECO:0000256" key="3">
    <source>
        <dbReference type="ARBA" id="ARBA00022490"/>
    </source>
</evidence>
<dbReference type="InterPro" id="IPR052094">
    <property type="entry name" value="Pre-mRNA-splicing_ERAD"/>
</dbReference>
<dbReference type="InterPro" id="IPR001623">
    <property type="entry name" value="DnaJ_domain"/>
</dbReference>
<evidence type="ECO:0000313" key="8">
    <source>
        <dbReference type="EMBL" id="EMR61450.1"/>
    </source>
</evidence>
<dbReference type="GO" id="GO:0005681">
    <property type="term" value="C:spliceosomal complex"/>
    <property type="evidence" value="ECO:0007669"/>
    <property type="project" value="TreeGrafter"/>
</dbReference>
<dbReference type="Gene3D" id="1.10.287.110">
    <property type="entry name" value="DnaJ domain"/>
    <property type="match status" value="1"/>
</dbReference>
<feature type="compositionally biased region" description="Basic and acidic residues" evidence="6">
    <location>
        <begin position="218"/>
        <end position="269"/>
    </location>
</feature>
<feature type="region of interest" description="Disordered" evidence="6">
    <location>
        <begin position="75"/>
        <end position="337"/>
    </location>
</feature>
<keyword evidence="3" id="KW-0963">Cytoplasm</keyword>
<dbReference type="Proteomes" id="UP000012174">
    <property type="component" value="Unassembled WGS sequence"/>
</dbReference>
<evidence type="ECO:0000259" key="7">
    <source>
        <dbReference type="PROSITE" id="PS50076"/>
    </source>
</evidence>
<evidence type="ECO:0000256" key="4">
    <source>
        <dbReference type="ARBA" id="ARBA00023186"/>
    </source>
</evidence>
<dbReference type="KEGG" id="ela:UCREL1_11632"/>
<name>M7T484_EUTLA</name>
<dbReference type="AlphaFoldDB" id="M7T484"/>
<evidence type="ECO:0000256" key="6">
    <source>
        <dbReference type="SAM" id="MobiDB-lite"/>
    </source>
</evidence>
<dbReference type="GO" id="GO:0000390">
    <property type="term" value="P:spliceosomal complex disassembly"/>
    <property type="evidence" value="ECO:0007669"/>
    <property type="project" value="TreeGrafter"/>
</dbReference>
<dbReference type="eggNOG" id="KOG0691">
    <property type="taxonomic scope" value="Eukaryota"/>
</dbReference>
<dbReference type="PRINTS" id="PR00625">
    <property type="entry name" value="JDOMAIN"/>
</dbReference>
<sequence length="337" mass="38269">MDNKSDLLQYARDFVSSHEDLYALLGVDATTPKEDIHRSWRKKSLKYHPDKAGKDFDAEKWQRFERARDVLSDADARGAYDSARSAALQREAQRQAMDAKRRQMIEDLEARERGVKRPRDSDGPKKNTMSEEERQRLIAAGNRRMEERKRLMREAEERERLREVEKQQKEKKKKASQQQQPQPPERSNHGTGEGSDGKTTIPDIPMADAPNANGAGTKDGDNYDERIANLEQRLKETRARKAEKEARKAARKAEKAGKKEKKTAWKGDHDDEAIETELGKEAQETPPPIPDPGVTELQADDKKEPPVSPPSIPNFSFQKPPAPAADPFANCHSDDEI</sequence>
<comment type="subcellular location">
    <subcellularLocation>
        <location evidence="2">Cytoplasm</location>
    </subcellularLocation>
    <subcellularLocation>
        <location evidence="1">Nucleus</location>
    </subcellularLocation>
</comment>
<feature type="domain" description="J" evidence="7">
    <location>
        <begin position="20"/>
        <end position="84"/>
    </location>
</feature>
<reference evidence="9" key="1">
    <citation type="journal article" date="2013" name="Genome Announc.">
        <title>Draft genome sequence of the grapevine dieback fungus Eutypa lata UCR-EL1.</title>
        <authorList>
            <person name="Blanco-Ulate B."/>
            <person name="Rolshausen P.E."/>
            <person name="Cantu D."/>
        </authorList>
    </citation>
    <scope>NUCLEOTIDE SEQUENCE [LARGE SCALE GENOMIC DNA]</scope>
    <source>
        <strain evidence="9">UCR-EL1</strain>
    </source>
</reference>
<evidence type="ECO:0000256" key="1">
    <source>
        <dbReference type="ARBA" id="ARBA00004123"/>
    </source>
</evidence>
<dbReference type="GO" id="GO:0005737">
    <property type="term" value="C:cytoplasm"/>
    <property type="evidence" value="ECO:0007669"/>
    <property type="project" value="UniProtKB-SubCell"/>
</dbReference>
<feature type="compositionally biased region" description="Basic and acidic residues" evidence="6">
    <location>
        <begin position="143"/>
        <end position="168"/>
    </location>
</feature>
<dbReference type="PANTHER" id="PTHR44313:SF1">
    <property type="entry name" value="DNAJ HOMOLOG SUBFAMILY C MEMBER 17"/>
    <property type="match status" value="1"/>
</dbReference>
<dbReference type="STRING" id="1287681.M7T484"/>